<gene>
    <name evidence="13" type="ORF">X777_07267</name>
</gene>
<dbReference type="SUPFAM" id="SSF55486">
    <property type="entry name" value="Metalloproteases ('zincins'), catalytic domain"/>
    <property type="match status" value="1"/>
</dbReference>
<comment type="similarity">
    <text evidence="1 9">Belongs to the peptidase M2 family.</text>
</comment>
<dbReference type="InterPro" id="IPR001548">
    <property type="entry name" value="Peptidase_M2"/>
</dbReference>
<keyword evidence="14" id="KW-1185">Reference proteome</keyword>
<name>A0A026WDG4_OOCBI</name>
<evidence type="ECO:0000256" key="10">
    <source>
        <dbReference type="SAM" id="MobiDB-lite"/>
    </source>
</evidence>
<feature type="compositionally biased region" description="Basic and acidic residues" evidence="10">
    <location>
        <begin position="625"/>
        <end position="634"/>
    </location>
</feature>
<keyword evidence="3 7" id="KW-1015">Disulfide bond</keyword>
<evidence type="ECO:0000313" key="13">
    <source>
        <dbReference type="EMBL" id="EZA53089.1"/>
    </source>
</evidence>
<dbReference type="GO" id="GO:0006508">
    <property type="term" value="P:proteolysis"/>
    <property type="evidence" value="ECO:0007669"/>
    <property type="project" value="InterPro"/>
</dbReference>
<feature type="compositionally biased region" description="Polar residues" evidence="10">
    <location>
        <begin position="639"/>
        <end position="654"/>
    </location>
</feature>
<keyword evidence="4 5" id="KW-0325">Glycoprotein</keyword>
<dbReference type="EMBL" id="KK107295">
    <property type="protein sequence ID" value="EZA53089.1"/>
    <property type="molecule type" value="Genomic_DNA"/>
</dbReference>
<dbReference type="OMA" id="VEEYWEM"/>
<accession>A0A026WDG4</accession>
<dbReference type="GO" id="GO:0005886">
    <property type="term" value="C:plasma membrane"/>
    <property type="evidence" value="ECO:0007669"/>
    <property type="project" value="TreeGrafter"/>
</dbReference>
<evidence type="ECO:0000256" key="6">
    <source>
        <dbReference type="PIRSR" id="PIRSR601548-3"/>
    </source>
</evidence>
<proteinExistence type="inferred from homology"/>
<feature type="glycosylation site" description="N-linked (GlcNAc...) asparagine; partial" evidence="5">
    <location>
        <position position="133"/>
    </location>
</feature>
<feature type="transmembrane region" description="Helical" evidence="11">
    <location>
        <begin position="684"/>
        <end position="704"/>
    </location>
</feature>
<dbReference type="Proteomes" id="UP000053097">
    <property type="component" value="Unassembled WGS sequence"/>
</dbReference>
<dbReference type="PANTHER" id="PTHR10514">
    <property type="entry name" value="ANGIOTENSIN-CONVERTING ENZYME"/>
    <property type="match status" value="1"/>
</dbReference>
<dbReference type="OrthoDB" id="7361988at2759"/>
<evidence type="ECO:0000256" key="1">
    <source>
        <dbReference type="ARBA" id="ARBA00008139"/>
    </source>
</evidence>
<feature type="binding site" evidence="8">
    <location>
        <position position="378"/>
    </location>
    <ligand>
        <name>Zn(2+)</name>
        <dbReference type="ChEBI" id="CHEBI:29105"/>
        <label>2</label>
        <note>catalytic</note>
    </ligand>
</feature>
<dbReference type="GO" id="GO:0008241">
    <property type="term" value="F:peptidyl-dipeptidase activity"/>
    <property type="evidence" value="ECO:0007669"/>
    <property type="project" value="InterPro"/>
</dbReference>
<evidence type="ECO:0000256" key="11">
    <source>
        <dbReference type="SAM" id="Phobius"/>
    </source>
</evidence>
<keyword evidence="2 12" id="KW-0732">Signal</keyword>
<evidence type="ECO:0000256" key="12">
    <source>
        <dbReference type="SAM" id="SignalP"/>
    </source>
</evidence>
<feature type="binding site" evidence="6">
    <location>
        <position position="378"/>
    </location>
    <ligand>
        <name>Zn(2+)</name>
        <dbReference type="ChEBI" id="CHEBI:29105"/>
        <label>1</label>
        <note>catalytic</note>
    </ligand>
</feature>
<reference evidence="13 14" key="1">
    <citation type="journal article" date="2014" name="Curr. Biol.">
        <title>The genome of the clonal raider ant Cerapachys biroi.</title>
        <authorList>
            <person name="Oxley P.R."/>
            <person name="Ji L."/>
            <person name="Fetter-Pruneda I."/>
            <person name="McKenzie S.K."/>
            <person name="Li C."/>
            <person name="Hu H."/>
            <person name="Zhang G."/>
            <person name="Kronauer D.J."/>
        </authorList>
    </citation>
    <scope>NUCLEOTIDE SEQUENCE [LARGE SCALE GENOMIC DNA]</scope>
</reference>
<organism evidence="13 14">
    <name type="scientific">Ooceraea biroi</name>
    <name type="common">Clonal raider ant</name>
    <name type="synonym">Cerapachys biroi</name>
    <dbReference type="NCBI Taxonomy" id="2015173"/>
    <lineage>
        <taxon>Eukaryota</taxon>
        <taxon>Metazoa</taxon>
        <taxon>Ecdysozoa</taxon>
        <taxon>Arthropoda</taxon>
        <taxon>Hexapoda</taxon>
        <taxon>Insecta</taxon>
        <taxon>Pterygota</taxon>
        <taxon>Neoptera</taxon>
        <taxon>Endopterygota</taxon>
        <taxon>Hymenoptera</taxon>
        <taxon>Apocrita</taxon>
        <taxon>Aculeata</taxon>
        <taxon>Formicoidea</taxon>
        <taxon>Formicidae</taxon>
        <taxon>Dorylinae</taxon>
        <taxon>Ooceraea</taxon>
    </lineage>
</organism>
<keyword evidence="6" id="KW-0479">Metal-binding</keyword>
<feature type="compositionally biased region" description="Low complexity" evidence="10">
    <location>
        <begin position="596"/>
        <end position="606"/>
    </location>
</feature>
<keyword evidence="11" id="KW-1133">Transmembrane helix</keyword>
<evidence type="ECO:0000256" key="2">
    <source>
        <dbReference type="ARBA" id="ARBA00022729"/>
    </source>
</evidence>
<dbReference type="Pfam" id="PF01401">
    <property type="entry name" value="Peptidase_M2"/>
    <property type="match status" value="1"/>
</dbReference>
<evidence type="ECO:0000256" key="7">
    <source>
        <dbReference type="PIRSR" id="PIRSR601548-4"/>
    </source>
</evidence>
<dbReference type="GO" id="GO:0005615">
    <property type="term" value="C:extracellular space"/>
    <property type="evidence" value="ECO:0007669"/>
    <property type="project" value="TreeGrafter"/>
</dbReference>
<feature type="compositionally biased region" description="Polar residues" evidence="10">
    <location>
        <begin position="607"/>
        <end position="622"/>
    </location>
</feature>
<feature type="signal peptide" evidence="12">
    <location>
        <begin position="1"/>
        <end position="18"/>
    </location>
</feature>
<feature type="disulfide bond" evidence="7 9">
    <location>
        <begin position="318"/>
        <end position="336"/>
    </location>
</feature>
<evidence type="ECO:0000256" key="8">
    <source>
        <dbReference type="PIRSR" id="PIRSR601548-8"/>
    </source>
</evidence>
<keyword evidence="11" id="KW-0812">Transmembrane</keyword>
<evidence type="ECO:0000256" key="4">
    <source>
        <dbReference type="ARBA" id="ARBA00023180"/>
    </source>
</evidence>
<dbReference type="GO" id="GO:0008237">
    <property type="term" value="F:metallopeptidase activity"/>
    <property type="evidence" value="ECO:0007669"/>
    <property type="project" value="InterPro"/>
</dbReference>
<evidence type="ECO:0000256" key="3">
    <source>
        <dbReference type="ARBA" id="ARBA00023157"/>
    </source>
</evidence>
<evidence type="ECO:0000256" key="9">
    <source>
        <dbReference type="PROSITE-ProRule" id="PRU01355"/>
    </source>
</evidence>
<dbReference type="AlphaFoldDB" id="A0A026WDG4"/>
<dbReference type="PROSITE" id="PS52011">
    <property type="entry name" value="PEPTIDASE_M2"/>
    <property type="match status" value="1"/>
</dbReference>
<feature type="region of interest" description="Disordered" evidence="10">
    <location>
        <begin position="593"/>
        <end position="658"/>
    </location>
</feature>
<comment type="caution">
    <text evidence="9">Lacks conserved residue(s) required for the propagation of feature annotation.</text>
</comment>
<sequence length="747" mass="85231">MLSKWSWLVLNLIVYASALPAKEETKALLELTQLDYEDACYNTASVQWSLIISPSNKTLSTWEAQQHKYAEFKKSQKNLIIEIIQKEKLEPFRYVYDVIEKPGDTLLKDEDWKKFIHFVGVAELQQSAANHVNGSQNRSREDVEHLLSHNGKLEDKQAAWSAWYQQLTPLVTNYTNNLLLVAEAAKENDAENVERYWEMLTGYPDGYDRINSEWSRINNLHKKVLKFVSTNLAKKYGITINQTIPAHLLGSLRGYDWTDISSDALPYSDLIYGIKKNLWKKKYVGQSLYKIASSLSSILLKEVPEAEFWENSEFNRQCPSVLLNLCRYGKMRVSTCSKASMSNFLTAHEDVGKIAFNQMSSENMPILNTANRYSGLEESVSILFGILSANPAWLNHTHLSNDVSNNEQRMIASLMITALHVLPRLAYYYAADLWRINAIEKNITDSSTLISSWWKYRQEYEGVSSIDMDSPTFLDDSDIIRNKPYLPKILGIMVAFQLYEYTLESTEVRYDDIDGKLMKGEIIKMIQRSGEHSWQDDLNKFLEIDDISADALVSYFTPLEEFIEENEDVFEYKSGAAADKELEELEKRILHEINNPTTTPLPTTATYSSTVKASLPKTTSSVKSSNEKPEKSLESKSSVYVSENQSKNPASSLPTEVPHEKSLLTPDLLDEQQNDTPKINTSKAVWAVSAVLIAIVVICIIVIFGRQRCRKTPKNRRNSSHTQMANDKVSHLPFTSTYEPFSECYLL</sequence>
<evidence type="ECO:0000256" key="5">
    <source>
        <dbReference type="PIRSR" id="PIRSR601548-10"/>
    </source>
</evidence>
<evidence type="ECO:0000313" key="14">
    <source>
        <dbReference type="Proteomes" id="UP000053097"/>
    </source>
</evidence>
<keyword evidence="11" id="KW-0472">Membrane</keyword>
<protein>
    <submittedName>
        <fullName evidence="13">Angiotensin-converting enzyme</fullName>
    </submittedName>
</protein>
<dbReference type="PANTHER" id="PTHR10514:SF44">
    <property type="entry name" value="ANGIOTENSIN-CONVERTING ENZYME-RELATED"/>
    <property type="match status" value="1"/>
</dbReference>
<keyword evidence="6" id="KW-0862">Zinc</keyword>
<feature type="chain" id="PRO_5001540997" evidence="12">
    <location>
        <begin position="19"/>
        <end position="747"/>
    </location>
</feature>